<dbReference type="Proteomes" id="UP000019763">
    <property type="component" value="Unassembled WGS sequence"/>
</dbReference>
<comment type="caution">
    <text evidence="3">The sequence shown here is derived from an EMBL/GenBank/DDBJ whole genome shotgun (WGS) entry which is preliminary data.</text>
</comment>
<evidence type="ECO:0000313" key="3">
    <source>
        <dbReference type="EMBL" id="EZG78548.1"/>
    </source>
</evidence>
<evidence type="ECO:0000256" key="2">
    <source>
        <dbReference type="SAM" id="SignalP"/>
    </source>
</evidence>
<evidence type="ECO:0000313" key="4">
    <source>
        <dbReference type="Proteomes" id="UP000019763"/>
    </source>
</evidence>
<dbReference type="EMBL" id="AFNH02000268">
    <property type="protein sequence ID" value="EZG78548.1"/>
    <property type="molecule type" value="Genomic_DNA"/>
</dbReference>
<feature type="signal peptide" evidence="2">
    <location>
        <begin position="1"/>
        <end position="18"/>
    </location>
</feature>
<keyword evidence="2" id="KW-0732">Signal</keyword>
<dbReference type="AlphaFoldDB" id="A0A023BB07"/>
<proteinExistence type="predicted"/>
<dbReference type="RefSeq" id="XP_011129254.1">
    <property type="nucleotide sequence ID" value="XM_011130952.1"/>
</dbReference>
<name>A0A023BB07_GRENI</name>
<evidence type="ECO:0000256" key="1">
    <source>
        <dbReference type="SAM" id="MobiDB-lite"/>
    </source>
</evidence>
<dbReference type="GeneID" id="22911374"/>
<feature type="compositionally biased region" description="Basic and acidic residues" evidence="1">
    <location>
        <begin position="230"/>
        <end position="242"/>
    </location>
</feature>
<dbReference type="VEuPathDB" id="CryptoDB:GNI_034900"/>
<reference evidence="3" key="1">
    <citation type="submission" date="2013-12" db="EMBL/GenBank/DDBJ databases">
        <authorList>
            <person name="Omoto C.K."/>
            <person name="Sibley D."/>
            <person name="Venepally P."/>
            <person name="Hadjithomas M."/>
            <person name="Karamycheva S."/>
            <person name="Brunk B."/>
            <person name="Roos D."/>
            <person name="Caler E."/>
            <person name="Lorenzi H."/>
        </authorList>
    </citation>
    <scope>NUCLEOTIDE SEQUENCE</scope>
</reference>
<sequence>MRWLAFIVGSSGLAPTRAVADLGLVVAPELSDARALYTGLNLIFETHRLFGESFPKNAQEHARTYGVRVGTHRLMEALDGIEVLPTAPGDEELHAEELTRSVLIARVLGEIVSSAEANRRVVLGRSSRQVLAAAAFSAYFLHMTPDHMARLTQFVEYTLNKLVELNLFLLLTADRGGPVQDLHSLSAIPATITCDWWDLYKPVAHIQRLLAPDAKFENIFENLRSPPRPSKHEAWRTGKKEQAAAGDVGGTGQSREPAFSQGALMCTTTTADGPPRMRRQTSS</sequence>
<organism evidence="3 4">
    <name type="scientific">Gregarina niphandrodes</name>
    <name type="common">Septate eugregarine</name>
    <dbReference type="NCBI Taxonomy" id="110365"/>
    <lineage>
        <taxon>Eukaryota</taxon>
        <taxon>Sar</taxon>
        <taxon>Alveolata</taxon>
        <taxon>Apicomplexa</taxon>
        <taxon>Conoidasida</taxon>
        <taxon>Gregarinasina</taxon>
        <taxon>Eugregarinorida</taxon>
        <taxon>Gregarinidae</taxon>
        <taxon>Gregarina</taxon>
    </lineage>
</organism>
<protein>
    <submittedName>
        <fullName evidence="3">Uncharacterized protein</fullName>
    </submittedName>
</protein>
<accession>A0A023BB07</accession>
<keyword evidence="4" id="KW-1185">Reference proteome</keyword>
<feature type="region of interest" description="Disordered" evidence="1">
    <location>
        <begin position="222"/>
        <end position="283"/>
    </location>
</feature>
<gene>
    <name evidence="3" type="ORF">GNI_034900</name>
</gene>
<feature type="chain" id="PRO_5001515288" evidence="2">
    <location>
        <begin position="19"/>
        <end position="283"/>
    </location>
</feature>